<protein>
    <submittedName>
        <fullName evidence="2">Uncharacterized protein</fullName>
    </submittedName>
</protein>
<comment type="caution">
    <text evidence="2">The sequence shown here is derived from an EMBL/GenBank/DDBJ whole genome shotgun (WGS) entry which is preliminary data.</text>
</comment>
<name>A0A7C8LHE3_9FIRM</name>
<dbReference type="RefSeq" id="WP_158740792.1">
    <property type="nucleotide sequence ID" value="NZ_JAFBEP010000009.1"/>
</dbReference>
<reference evidence="2 3" key="1">
    <citation type="submission" date="2019-12" db="EMBL/GenBank/DDBJ databases">
        <title>Defluviitalea raffinosedens, isolated from a biogas fermenter, genome sequencing and characterization.</title>
        <authorList>
            <person name="Rettenmaier R."/>
            <person name="Schneider M."/>
            <person name="Neuhaus K."/>
            <person name="Liebl W."/>
            <person name="Zverlov V."/>
        </authorList>
    </citation>
    <scope>NUCLEOTIDE SEQUENCE [LARGE SCALE GENOMIC DNA]</scope>
    <source>
        <strain evidence="2 3">249c-K6</strain>
    </source>
</reference>
<sequence>MSFTRREMELIQMEDGVLNQEKREREPRKLDEAAKEYIEKEKIYSPLFQDEKK</sequence>
<feature type="region of interest" description="Disordered" evidence="1">
    <location>
        <begin position="1"/>
        <end position="29"/>
    </location>
</feature>
<dbReference type="EMBL" id="WSLF01000008">
    <property type="protein sequence ID" value="KAE9633483.1"/>
    <property type="molecule type" value="Genomic_DNA"/>
</dbReference>
<proteinExistence type="predicted"/>
<dbReference type="Proteomes" id="UP000483018">
    <property type="component" value="Unassembled WGS sequence"/>
</dbReference>
<dbReference type="AlphaFoldDB" id="A0A7C8LHE3"/>
<gene>
    <name evidence="2" type="ORF">GND95_09610</name>
</gene>
<evidence type="ECO:0000256" key="1">
    <source>
        <dbReference type="SAM" id="MobiDB-lite"/>
    </source>
</evidence>
<evidence type="ECO:0000313" key="3">
    <source>
        <dbReference type="Proteomes" id="UP000483018"/>
    </source>
</evidence>
<organism evidence="2 3">
    <name type="scientific">Defluviitalea raffinosedens</name>
    <dbReference type="NCBI Taxonomy" id="1450156"/>
    <lineage>
        <taxon>Bacteria</taxon>
        <taxon>Bacillati</taxon>
        <taxon>Bacillota</taxon>
        <taxon>Clostridia</taxon>
        <taxon>Lachnospirales</taxon>
        <taxon>Defluviitaleaceae</taxon>
        <taxon>Defluviitalea</taxon>
    </lineage>
</organism>
<accession>A0A7C8LHE3</accession>
<feature type="compositionally biased region" description="Basic and acidic residues" evidence="1">
    <location>
        <begin position="20"/>
        <end position="29"/>
    </location>
</feature>
<keyword evidence="3" id="KW-1185">Reference proteome</keyword>
<evidence type="ECO:0000313" key="2">
    <source>
        <dbReference type="EMBL" id="KAE9633483.1"/>
    </source>
</evidence>